<sequence length="177" mass="19975">QKIFAIFFSNADPLLVGATRHLIDMETFLPTPYTVPAGYTWELREWAGSVNGAIVIRDTATMDGDPVIDIPIYPAPDHCTHEYEQIIAFGSQFYDPQAEHEWVFDCVITNLDDINIEGVGQISLYLHKVGTIEMKEKTVRCLYCKAEFKVPLRQTIIDCPSCGKRFAVPFYGRAPVV</sequence>
<proteinExistence type="predicted"/>
<accession>X1T4F0</accession>
<gene>
    <name evidence="1" type="ORF">S12H4_26433</name>
</gene>
<comment type="caution">
    <text evidence="1">The sequence shown here is derived from an EMBL/GenBank/DDBJ whole genome shotgun (WGS) entry which is preliminary data.</text>
</comment>
<protein>
    <submittedName>
        <fullName evidence="1">Uncharacterized protein</fullName>
    </submittedName>
</protein>
<name>X1T4F0_9ZZZZ</name>
<reference evidence="1" key="1">
    <citation type="journal article" date="2014" name="Front. Microbiol.">
        <title>High frequency of phylogenetically diverse reductive dehalogenase-homologous genes in deep subseafloor sedimentary metagenomes.</title>
        <authorList>
            <person name="Kawai M."/>
            <person name="Futagami T."/>
            <person name="Toyoda A."/>
            <person name="Takaki Y."/>
            <person name="Nishi S."/>
            <person name="Hori S."/>
            <person name="Arai W."/>
            <person name="Tsubouchi T."/>
            <person name="Morono Y."/>
            <person name="Uchiyama I."/>
            <person name="Ito T."/>
            <person name="Fujiyama A."/>
            <person name="Inagaki F."/>
            <person name="Takami H."/>
        </authorList>
    </citation>
    <scope>NUCLEOTIDE SEQUENCE</scope>
    <source>
        <strain evidence="1">Expedition CK06-06</strain>
    </source>
</reference>
<evidence type="ECO:0000313" key="1">
    <source>
        <dbReference type="EMBL" id="GAI82455.1"/>
    </source>
</evidence>
<dbReference type="EMBL" id="BARW01014995">
    <property type="protein sequence ID" value="GAI82455.1"/>
    <property type="molecule type" value="Genomic_DNA"/>
</dbReference>
<organism evidence="1">
    <name type="scientific">marine sediment metagenome</name>
    <dbReference type="NCBI Taxonomy" id="412755"/>
    <lineage>
        <taxon>unclassified sequences</taxon>
        <taxon>metagenomes</taxon>
        <taxon>ecological metagenomes</taxon>
    </lineage>
</organism>
<dbReference type="AlphaFoldDB" id="X1T4F0"/>
<feature type="non-terminal residue" evidence="1">
    <location>
        <position position="1"/>
    </location>
</feature>